<keyword evidence="3" id="KW-1185">Reference proteome</keyword>
<comment type="caution">
    <text evidence="2">The sequence shown here is derived from an EMBL/GenBank/DDBJ whole genome shotgun (WGS) entry which is preliminary data.</text>
</comment>
<proteinExistence type="predicted"/>
<name>A0ABU7U1Q5_9PROT</name>
<accession>A0ABU7U1Q5</accession>
<protein>
    <submittedName>
        <fullName evidence="2">Uncharacterized protein</fullName>
    </submittedName>
</protein>
<feature type="region of interest" description="Disordered" evidence="1">
    <location>
        <begin position="42"/>
        <end position="66"/>
    </location>
</feature>
<dbReference type="EMBL" id="JAWJZY010000002">
    <property type="protein sequence ID" value="MEE8658653.1"/>
    <property type="molecule type" value="Genomic_DNA"/>
</dbReference>
<dbReference type="Proteomes" id="UP001312908">
    <property type="component" value="Unassembled WGS sequence"/>
</dbReference>
<evidence type="ECO:0000313" key="3">
    <source>
        <dbReference type="Proteomes" id="UP001312908"/>
    </source>
</evidence>
<gene>
    <name evidence="2" type="ORF">DOFOFD_06480</name>
</gene>
<evidence type="ECO:0000313" key="2">
    <source>
        <dbReference type="EMBL" id="MEE8658653.1"/>
    </source>
</evidence>
<sequence length="66" mass="7697">MVVIFFLKPFYLDVHARVRWSFRLFASDRVVNGAHHEDWTHEAASRRDEGACDRPDLPTPFISRPG</sequence>
<feature type="compositionally biased region" description="Basic and acidic residues" evidence="1">
    <location>
        <begin position="42"/>
        <end position="56"/>
    </location>
</feature>
<evidence type="ECO:0000256" key="1">
    <source>
        <dbReference type="SAM" id="MobiDB-lite"/>
    </source>
</evidence>
<organism evidence="2 3">
    <name type="scientific">Sorlinia euscelidii</name>
    <dbReference type="NCBI Taxonomy" id="3081148"/>
    <lineage>
        <taxon>Bacteria</taxon>
        <taxon>Pseudomonadati</taxon>
        <taxon>Pseudomonadota</taxon>
        <taxon>Alphaproteobacteria</taxon>
        <taxon>Acetobacterales</taxon>
        <taxon>Acetobacteraceae</taxon>
        <taxon>Sorlinia</taxon>
    </lineage>
</organism>
<reference evidence="2 3" key="1">
    <citation type="submission" date="2023-10" db="EMBL/GenBank/DDBJ databases">
        <title>Sorlinia euscelidii gen. nov., sp. nov., an acetic acid bacteria isolated from the gut of Euscelidius variegatus emitter.</title>
        <authorList>
            <person name="Michoud G."/>
            <person name="Marasco R."/>
            <person name="Seferji K."/>
            <person name="Gonella E."/>
            <person name="Garuglieri E."/>
            <person name="Alma A."/>
            <person name="Mapelli F."/>
            <person name="Borin S."/>
            <person name="Daffonchio D."/>
            <person name="Crotti E."/>
        </authorList>
    </citation>
    <scope>NUCLEOTIDE SEQUENCE [LARGE SCALE GENOMIC DNA]</scope>
    <source>
        <strain evidence="2 3">EV16P</strain>
    </source>
</reference>